<dbReference type="GO" id="GO:0016757">
    <property type="term" value="F:glycosyltransferase activity"/>
    <property type="evidence" value="ECO:0007669"/>
    <property type="project" value="UniProtKB-KW"/>
</dbReference>
<dbReference type="Pfam" id="PF00535">
    <property type="entry name" value="Glycos_transf_2"/>
    <property type="match status" value="1"/>
</dbReference>
<evidence type="ECO:0000313" key="3">
    <source>
        <dbReference type="Proteomes" id="UP001595533"/>
    </source>
</evidence>
<keyword evidence="3" id="KW-1185">Reference proteome</keyword>
<dbReference type="Gene3D" id="3.90.550.10">
    <property type="entry name" value="Spore Coat Polysaccharide Biosynthesis Protein SpsA, Chain A"/>
    <property type="match status" value="1"/>
</dbReference>
<feature type="domain" description="Glycosyltransferase 2-like" evidence="1">
    <location>
        <begin position="9"/>
        <end position="188"/>
    </location>
</feature>
<dbReference type="PANTHER" id="PTHR43179:SF7">
    <property type="entry name" value="RHAMNOSYLTRANSFERASE WBBL"/>
    <property type="match status" value="1"/>
</dbReference>
<dbReference type="CDD" id="cd04186">
    <property type="entry name" value="GT_2_like_c"/>
    <property type="match status" value="1"/>
</dbReference>
<evidence type="ECO:0000259" key="1">
    <source>
        <dbReference type="Pfam" id="PF00535"/>
    </source>
</evidence>
<keyword evidence="2" id="KW-0328">Glycosyltransferase</keyword>
<name>A0ABV7J7L2_9GAMM</name>
<dbReference type="RefSeq" id="WP_077409793.1">
    <property type="nucleotide sequence ID" value="NZ_JBHRTS010000001.1"/>
</dbReference>
<dbReference type="InterPro" id="IPR029044">
    <property type="entry name" value="Nucleotide-diphossugar_trans"/>
</dbReference>
<proteinExistence type="predicted"/>
<evidence type="ECO:0000313" key="2">
    <source>
        <dbReference type="EMBL" id="MFC3193142.1"/>
    </source>
</evidence>
<protein>
    <submittedName>
        <fullName evidence="2">Glycosyltransferase family 2 protein</fullName>
        <ecNumber evidence="2">2.4.-.-</ecNumber>
    </submittedName>
</protein>
<reference evidence="3" key="1">
    <citation type="journal article" date="2019" name="Int. J. Syst. Evol. Microbiol.">
        <title>The Global Catalogue of Microorganisms (GCM) 10K type strain sequencing project: providing services to taxonomists for standard genome sequencing and annotation.</title>
        <authorList>
            <consortium name="The Broad Institute Genomics Platform"/>
            <consortium name="The Broad Institute Genome Sequencing Center for Infectious Disease"/>
            <person name="Wu L."/>
            <person name="Ma J."/>
        </authorList>
    </citation>
    <scope>NUCLEOTIDE SEQUENCE [LARGE SCALE GENOMIC DNA]</scope>
    <source>
        <strain evidence="3">KCTC 42953</strain>
    </source>
</reference>
<comment type="caution">
    <text evidence="2">The sequence shown here is derived from an EMBL/GenBank/DDBJ whole genome shotgun (WGS) entry which is preliminary data.</text>
</comment>
<dbReference type="PANTHER" id="PTHR43179">
    <property type="entry name" value="RHAMNOSYLTRANSFERASE WBBL"/>
    <property type="match status" value="1"/>
</dbReference>
<dbReference type="EC" id="2.4.-.-" evidence="2"/>
<dbReference type="InterPro" id="IPR001173">
    <property type="entry name" value="Glyco_trans_2-like"/>
</dbReference>
<keyword evidence="2" id="KW-0808">Transferase</keyword>
<gene>
    <name evidence="2" type="ORF">ACFODZ_02695</name>
</gene>
<dbReference type="Proteomes" id="UP001595533">
    <property type="component" value="Unassembled WGS sequence"/>
</dbReference>
<organism evidence="2 3">
    <name type="scientific">Marinicella sediminis</name>
    <dbReference type="NCBI Taxonomy" id="1792834"/>
    <lineage>
        <taxon>Bacteria</taxon>
        <taxon>Pseudomonadati</taxon>
        <taxon>Pseudomonadota</taxon>
        <taxon>Gammaproteobacteria</taxon>
        <taxon>Lysobacterales</taxon>
        <taxon>Marinicellaceae</taxon>
        <taxon>Marinicella</taxon>
    </lineage>
</organism>
<dbReference type="SUPFAM" id="SSF53448">
    <property type="entry name" value="Nucleotide-diphospho-sugar transferases"/>
    <property type="match status" value="1"/>
</dbReference>
<accession>A0ABV7J7L2</accession>
<sequence>MSQQPVTDVVIVNHNSGQALQQCLQGLLNAGSPDVQLILVDNASSDDSLDRLPSSANIRLIRNSQNVGFAKACNQGLNSGQADCVVFLNPDCFTSVAQLEQLRQQLWKHPEAVLIGCRVLNEDGSMQAASRRRLPTFWRIVWQLTGCSRFRLFKGINIRDDGRFKQTIEVEAINGALMMGRREKLEQLGGFDEQYPLHFEDLDLFARVAKASKTILYDPSVEVIHLKGHSRQDSGLIKRWKRQGLKRFMQLHRPAWEARLVNWLTGSK</sequence>
<dbReference type="EMBL" id="JBHRTS010000001">
    <property type="protein sequence ID" value="MFC3193142.1"/>
    <property type="molecule type" value="Genomic_DNA"/>
</dbReference>